<proteinExistence type="predicted"/>
<evidence type="ECO:0000313" key="1">
    <source>
        <dbReference type="EMBL" id="AIE90583.1"/>
    </source>
</evidence>
<reference evidence="1" key="1">
    <citation type="journal article" date="2014" name="Genome Biol. Evol.">
        <title>Pangenome evidence for extensive interdomain horizontal transfer affecting lineage core and shell genes in uncultured planktonic thaumarchaeota and euryarchaeota.</title>
        <authorList>
            <person name="Deschamps P."/>
            <person name="Zivanovic Y."/>
            <person name="Moreira D."/>
            <person name="Rodriguez-Valera F."/>
            <person name="Lopez-Garcia P."/>
        </authorList>
    </citation>
    <scope>NUCLEOTIDE SEQUENCE</scope>
</reference>
<sequence>MKQNIINARVTFRKSPIHVLEKFAFKDMPNACLTFKKILAFQNV</sequence>
<dbReference type="AlphaFoldDB" id="A0A075FHR1"/>
<dbReference type="EMBL" id="KF900313">
    <property type="protein sequence ID" value="AIE90583.1"/>
    <property type="molecule type" value="Genomic_DNA"/>
</dbReference>
<protein>
    <submittedName>
        <fullName evidence="1">Uncharacterized protein</fullName>
    </submittedName>
</protein>
<name>A0A075FHR1_9ARCH</name>
<accession>A0A075FHR1</accession>
<organism evidence="1">
    <name type="scientific">uncultured marine thaumarchaeote AD1000_04_G03</name>
    <dbReference type="NCBI Taxonomy" id="1455882"/>
    <lineage>
        <taxon>Archaea</taxon>
        <taxon>Nitrososphaerota</taxon>
        <taxon>environmental samples</taxon>
    </lineage>
</organism>